<gene>
    <name evidence="3" type="ORF">L596_022909</name>
</gene>
<evidence type="ECO:0000313" key="3">
    <source>
        <dbReference type="EMBL" id="TKR66643.1"/>
    </source>
</evidence>
<dbReference type="EMBL" id="AZBU02000008">
    <property type="protein sequence ID" value="TKR66643.1"/>
    <property type="molecule type" value="Genomic_DNA"/>
</dbReference>
<feature type="compositionally biased region" description="Polar residues" evidence="1">
    <location>
        <begin position="176"/>
        <end position="190"/>
    </location>
</feature>
<proteinExistence type="predicted"/>
<feature type="compositionally biased region" description="Polar residues" evidence="1">
    <location>
        <begin position="85"/>
        <end position="95"/>
    </location>
</feature>
<feature type="compositionally biased region" description="Polar residues" evidence="1">
    <location>
        <begin position="154"/>
        <end position="169"/>
    </location>
</feature>
<feature type="compositionally biased region" description="Basic and acidic residues" evidence="1">
    <location>
        <begin position="96"/>
        <end position="112"/>
    </location>
</feature>
<evidence type="ECO:0000313" key="4">
    <source>
        <dbReference type="Proteomes" id="UP000298663"/>
    </source>
</evidence>
<feature type="signal peptide" evidence="2">
    <location>
        <begin position="1"/>
        <end position="23"/>
    </location>
</feature>
<keyword evidence="4" id="KW-1185">Reference proteome</keyword>
<sequence>MLWDNSQILLQITLAQLFVVVAALTSCSGKKNLKNEANNEKGRAKVEKSVRISLQANMSEDDLKGPSKEEITNDKQVSMEESKKAQTTQLDMTQTEGKEVDATEKKKEDKKTPSKQIASPSGKVEDKTNALSVVHDGVERNFDQMTRTVPDNRLLTESTAASIRSMNTQDTKEDPANQTKLTNASTQRASCVSGRVRAKKDDLDRTQNSMSAKAKLKR</sequence>
<evidence type="ECO:0000256" key="2">
    <source>
        <dbReference type="SAM" id="SignalP"/>
    </source>
</evidence>
<keyword evidence="2" id="KW-0732">Signal</keyword>
<evidence type="ECO:0000256" key="1">
    <source>
        <dbReference type="SAM" id="MobiDB-lite"/>
    </source>
</evidence>
<accession>A0A4U5MCW2</accession>
<feature type="compositionally biased region" description="Basic and acidic residues" evidence="1">
    <location>
        <begin position="61"/>
        <end position="84"/>
    </location>
</feature>
<name>A0A4U5MCW2_STECR</name>
<feature type="region of interest" description="Disordered" evidence="1">
    <location>
        <begin position="154"/>
        <end position="218"/>
    </location>
</feature>
<protein>
    <submittedName>
        <fullName evidence="3">Uncharacterized protein</fullName>
    </submittedName>
</protein>
<reference evidence="3 4" key="1">
    <citation type="journal article" date="2015" name="Genome Biol.">
        <title>Comparative genomics of Steinernema reveals deeply conserved gene regulatory networks.</title>
        <authorList>
            <person name="Dillman A.R."/>
            <person name="Macchietto M."/>
            <person name="Porter C.F."/>
            <person name="Rogers A."/>
            <person name="Williams B."/>
            <person name="Antoshechkin I."/>
            <person name="Lee M.M."/>
            <person name="Goodwin Z."/>
            <person name="Lu X."/>
            <person name="Lewis E.E."/>
            <person name="Goodrich-Blair H."/>
            <person name="Stock S.P."/>
            <person name="Adams B.J."/>
            <person name="Sternberg P.W."/>
            <person name="Mortazavi A."/>
        </authorList>
    </citation>
    <scope>NUCLEOTIDE SEQUENCE [LARGE SCALE GENOMIC DNA]</scope>
    <source>
        <strain evidence="3 4">ALL</strain>
    </source>
</reference>
<comment type="caution">
    <text evidence="3">The sequence shown here is derived from an EMBL/GenBank/DDBJ whole genome shotgun (WGS) entry which is preliminary data.</text>
</comment>
<feature type="chain" id="PRO_5020209573" evidence="2">
    <location>
        <begin position="24"/>
        <end position="218"/>
    </location>
</feature>
<feature type="region of interest" description="Disordered" evidence="1">
    <location>
        <begin position="32"/>
        <end position="129"/>
    </location>
</feature>
<organism evidence="3 4">
    <name type="scientific">Steinernema carpocapsae</name>
    <name type="common">Entomopathogenic nematode</name>
    <dbReference type="NCBI Taxonomy" id="34508"/>
    <lineage>
        <taxon>Eukaryota</taxon>
        <taxon>Metazoa</taxon>
        <taxon>Ecdysozoa</taxon>
        <taxon>Nematoda</taxon>
        <taxon>Chromadorea</taxon>
        <taxon>Rhabditida</taxon>
        <taxon>Tylenchina</taxon>
        <taxon>Panagrolaimomorpha</taxon>
        <taxon>Strongyloidoidea</taxon>
        <taxon>Steinernematidae</taxon>
        <taxon>Steinernema</taxon>
    </lineage>
</organism>
<dbReference type="AlphaFoldDB" id="A0A4U5MCW2"/>
<dbReference type="Proteomes" id="UP000298663">
    <property type="component" value="Unassembled WGS sequence"/>
</dbReference>
<feature type="compositionally biased region" description="Basic and acidic residues" evidence="1">
    <location>
        <begin position="33"/>
        <end position="50"/>
    </location>
</feature>
<reference evidence="3 4" key="2">
    <citation type="journal article" date="2019" name="G3 (Bethesda)">
        <title>Hybrid Assembly of the Genome of the Entomopathogenic Nematode Steinernema carpocapsae Identifies the X-Chromosome.</title>
        <authorList>
            <person name="Serra L."/>
            <person name="Macchietto M."/>
            <person name="Macias-Munoz A."/>
            <person name="McGill C.J."/>
            <person name="Rodriguez I.M."/>
            <person name="Rodriguez B."/>
            <person name="Murad R."/>
            <person name="Mortazavi A."/>
        </authorList>
    </citation>
    <scope>NUCLEOTIDE SEQUENCE [LARGE SCALE GENOMIC DNA]</scope>
    <source>
        <strain evidence="3 4">ALL</strain>
    </source>
</reference>